<dbReference type="AlphaFoldDB" id="A0A2N5SUZ8"/>
<reference evidence="1 2" key="1">
    <citation type="submission" date="2017-11" db="EMBL/GenBank/DDBJ databases">
        <title>De novo assembly and phasing of dikaryotic genomes from two isolates of Puccinia coronata f. sp. avenae, the causal agent of oat crown rust.</title>
        <authorList>
            <person name="Miller M.E."/>
            <person name="Zhang Y."/>
            <person name="Omidvar V."/>
            <person name="Sperschneider J."/>
            <person name="Schwessinger B."/>
            <person name="Raley C."/>
            <person name="Palmer J.M."/>
            <person name="Garnica D."/>
            <person name="Upadhyaya N."/>
            <person name="Rathjen J."/>
            <person name="Taylor J.M."/>
            <person name="Park R.F."/>
            <person name="Dodds P.N."/>
            <person name="Hirsch C.D."/>
            <person name="Kianian S.F."/>
            <person name="Figueroa M."/>
        </authorList>
    </citation>
    <scope>NUCLEOTIDE SEQUENCE [LARGE SCALE GENOMIC DNA]</scope>
    <source>
        <strain evidence="1">12SD80</strain>
    </source>
</reference>
<evidence type="ECO:0000313" key="1">
    <source>
        <dbReference type="EMBL" id="PLW17078.1"/>
    </source>
</evidence>
<protein>
    <submittedName>
        <fullName evidence="1">Uncharacterized protein</fullName>
    </submittedName>
</protein>
<gene>
    <name evidence="1" type="ORF">PCASD_16896</name>
</gene>
<sequence>MDNIPVSDYDNSATQGLLITLRNEHLASSDAMFGLSELDSDLRALGTETVLVRESRSAVHHRVLVRPASHQHGLDLGGRVS</sequence>
<name>A0A2N5SUZ8_9BASI</name>
<accession>A0A2N5SUZ8</accession>
<evidence type="ECO:0000313" key="2">
    <source>
        <dbReference type="Proteomes" id="UP000235392"/>
    </source>
</evidence>
<proteinExistence type="predicted"/>
<organism evidence="1 2">
    <name type="scientific">Puccinia coronata f. sp. avenae</name>
    <dbReference type="NCBI Taxonomy" id="200324"/>
    <lineage>
        <taxon>Eukaryota</taxon>
        <taxon>Fungi</taxon>
        <taxon>Dikarya</taxon>
        <taxon>Basidiomycota</taxon>
        <taxon>Pucciniomycotina</taxon>
        <taxon>Pucciniomycetes</taxon>
        <taxon>Pucciniales</taxon>
        <taxon>Pucciniaceae</taxon>
        <taxon>Puccinia</taxon>
    </lineage>
</organism>
<dbReference type="EMBL" id="PGCI01000758">
    <property type="protein sequence ID" value="PLW17078.1"/>
    <property type="molecule type" value="Genomic_DNA"/>
</dbReference>
<dbReference type="Proteomes" id="UP000235392">
    <property type="component" value="Unassembled WGS sequence"/>
</dbReference>
<comment type="caution">
    <text evidence="1">The sequence shown here is derived from an EMBL/GenBank/DDBJ whole genome shotgun (WGS) entry which is preliminary data.</text>
</comment>